<evidence type="ECO:0000256" key="1">
    <source>
        <dbReference type="SAM" id="Phobius"/>
    </source>
</evidence>
<comment type="caution">
    <text evidence="2">The sequence shown here is derived from an EMBL/GenBank/DDBJ whole genome shotgun (WGS) entry which is preliminary data.</text>
</comment>
<keyword evidence="1" id="KW-0812">Transmembrane</keyword>
<keyword evidence="1" id="KW-1133">Transmembrane helix</keyword>
<dbReference type="EMBL" id="CAJJDN010000129">
    <property type="protein sequence ID" value="CAD8121062.1"/>
    <property type="molecule type" value="Genomic_DNA"/>
</dbReference>
<evidence type="ECO:0000313" key="3">
    <source>
        <dbReference type="Proteomes" id="UP000692954"/>
    </source>
</evidence>
<gene>
    <name evidence="2" type="ORF">PSON_ATCC_30995.1.T1290160</name>
</gene>
<protein>
    <submittedName>
        <fullName evidence="2">Uncharacterized protein</fullName>
    </submittedName>
</protein>
<proteinExistence type="predicted"/>
<dbReference type="CDD" id="cd00064">
    <property type="entry name" value="FU"/>
    <property type="match status" value="1"/>
</dbReference>
<keyword evidence="3" id="KW-1185">Reference proteome</keyword>
<dbReference type="InterPro" id="IPR006212">
    <property type="entry name" value="Furin_repeat"/>
</dbReference>
<sequence length="566" mass="66916">MDRYDKLGIVLRIVIAIMPFIINGCPFRDYEQSLLSNKNQIQISSVELLSSSQSFSFWSFCIPSWDVSVYPEVEEQLVSDNRNQQLLFIMKSENDQSVIMFMYVDFVQGLENGVFHSIHINTEQQDNIYNYDFDQRNYEGTWILSMITIEQQQIKFQSSESVNYYNLQERIKNENKVTLIIGGTGIVINKYSLGIFRGRLSKLIQQNIEPNIYFEWIYKNCRVPKLIDEEQIVILIEDVFTFDGNTQLIKEIDQIGNRFDFSGWVKYDFQEASYTTTYLLLRLTIFQNYGDELRLGDELVKITVDLDLQNPQKCGYDVISHMYSTPIFGPVNQNYQSRFKFRDDDSYYYKQLRQWHMVQFNYEQNYGAKVSFKFIASNNIINEQFSDKEALGLFTNTKYYAIIGSDRTILKRLRGQLANVKFRYNYLTNNAELMSRCHYTCNTCDGPLSTNCLECYKQQYRILSEDLKTCSCSFGYIEQFGECKSYFQIFSSISFLDISIYQTTYICDVGQFFLPTIQQCLSWYIFKLIKIYQQSLKKPNSYLMCRLFIISNYLVFKTRMQIRFNS</sequence>
<organism evidence="2 3">
    <name type="scientific">Paramecium sonneborni</name>
    <dbReference type="NCBI Taxonomy" id="65129"/>
    <lineage>
        <taxon>Eukaryota</taxon>
        <taxon>Sar</taxon>
        <taxon>Alveolata</taxon>
        <taxon>Ciliophora</taxon>
        <taxon>Intramacronucleata</taxon>
        <taxon>Oligohymenophorea</taxon>
        <taxon>Peniculida</taxon>
        <taxon>Parameciidae</taxon>
        <taxon>Paramecium</taxon>
    </lineage>
</organism>
<dbReference type="AlphaFoldDB" id="A0A8S1R1V2"/>
<feature type="transmembrane region" description="Helical" evidence="1">
    <location>
        <begin position="7"/>
        <end position="24"/>
    </location>
</feature>
<evidence type="ECO:0000313" key="2">
    <source>
        <dbReference type="EMBL" id="CAD8121062.1"/>
    </source>
</evidence>
<keyword evidence="1" id="KW-0472">Membrane</keyword>
<accession>A0A8S1R1V2</accession>
<dbReference type="Proteomes" id="UP000692954">
    <property type="component" value="Unassembled WGS sequence"/>
</dbReference>
<reference evidence="2" key="1">
    <citation type="submission" date="2021-01" db="EMBL/GenBank/DDBJ databases">
        <authorList>
            <consortium name="Genoscope - CEA"/>
            <person name="William W."/>
        </authorList>
    </citation>
    <scope>NUCLEOTIDE SEQUENCE</scope>
</reference>
<dbReference type="OrthoDB" id="10544784at2759"/>
<name>A0A8S1R1V2_9CILI</name>